<organism evidence="2 3">
    <name type="scientific">Exidia glandulosa HHB12029</name>
    <dbReference type="NCBI Taxonomy" id="1314781"/>
    <lineage>
        <taxon>Eukaryota</taxon>
        <taxon>Fungi</taxon>
        <taxon>Dikarya</taxon>
        <taxon>Basidiomycota</taxon>
        <taxon>Agaricomycotina</taxon>
        <taxon>Agaricomycetes</taxon>
        <taxon>Auriculariales</taxon>
        <taxon>Exidiaceae</taxon>
        <taxon>Exidia</taxon>
    </lineage>
</organism>
<feature type="compositionally biased region" description="Acidic residues" evidence="1">
    <location>
        <begin position="149"/>
        <end position="165"/>
    </location>
</feature>
<name>A0A165J166_EXIGL</name>
<feature type="region of interest" description="Disordered" evidence="1">
    <location>
        <begin position="249"/>
        <end position="330"/>
    </location>
</feature>
<protein>
    <submittedName>
        <fullName evidence="2">Uncharacterized protein</fullName>
    </submittedName>
</protein>
<sequence length="356" mass="39262">MSVLITVKKSGHVTAFTPENEYQLSIQFFLIGHGLPREDNPALCIAVAPSTAADHPRNRPALEPSSPLPWPGCYLYTICDLYPLVSRIHHDPAVPPRMITLEQRRQVLMCSLPDQREAQRPGPVLVRTADAEQRPADDSESWPIHSESDSESSSDDKPEDEDEAEELRRLVAIQRKVDKVQIQVEMWMDPSLIPDLEPATLGDPEKLYPLLDRLKEISQDYQNRMLAKVLTKPHTNEWIEAVACAQDSVSAADEGERDQGSEGEQTMNDASPPEGVTGTGAPSTSTSMPADATNLPLPAPALPPTDDNGPFPCAGTDPRTPRGTTLSPGSRLARVWRYITRPFSKTRRSHVQEGSL</sequence>
<dbReference type="AlphaFoldDB" id="A0A165J166"/>
<dbReference type="InParanoid" id="A0A165J166"/>
<dbReference type="EMBL" id="KV425977">
    <property type="protein sequence ID" value="KZV94175.1"/>
    <property type="molecule type" value="Genomic_DNA"/>
</dbReference>
<evidence type="ECO:0000313" key="2">
    <source>
        <dbReference type="EMBL" id="KZV94175.1"/>
    </source>
</evidence>
<evidence type="ECO:0000313" key="3">
    <source>
        <dbReference type="Proteomes" id="UP000077266"/>
    </source>
</evidence>
<dbReference type="Proteomes" id="UP000077266">
    <property type="component" value="Unassembled WGS sequence"/>
</dbReference>
<evidence type="ECO:0000256" key="1">
    <source>
        <dbReference type="SAM" id="MobiDB-lite"/>
    </source>
</evidence>
<gene>
    <name evidence="2" type="ORF">EXIGLDRAFT_524231</name>
</gene>
<keyword evidence="3" id="KW-1185">Reference proteome</keyword>
<feature type="region of interest" description="Disordered" evidence="1">
    <location>
        <begin position="112"/>
        <end position="165"/>
    </location>
</feature>
<reference evidence="2 3" key="1">
    <citation type="journal article" date="2016" name="Mol. Biol. Evol.">
        <title>Comparative Genomics of Early-Diverging Mushroom-Forming Fungi Provides Insights into the Origins of Lignocellulose Decay Capabilities.</title>
        <authorList>
            <person name="Nagy L.G."/>
            <person name="Riley R."/>
            <person name="Tritt A."/>
            <person name="Adam C."/>
            <person name="Daum C."/>
            <person name="Floudas D."/>
            <person name="Sun H."/>
            <person name="Yadav J.S."/>
            <person name="Pangilinan J."/>
            <person name="Larsson K.H."/>
            <person name="Matsuura K."/>
            <person name="Barry K."/>
            <person name="Labutti K."/>
            <person name="Kuo R."/>
            <person name="Ohm R.A."/>
            <person name="Bhattacharya S.S."/>
            <person name="Shirouzu T."/>
            <person name="Yoshinaga Y."/>
            <person name="Martin F.M."/>
            <person name="Grigoriev I.V."/>
            <person name="Hibbett D.S."/>
        </authorList>
    </citation>
    <scope>NUCLEOTIDE SEQUENCE [LARGE SCALE GENOMIC DNA]</scope>
    <source>
        <strain evidence="2 3">HHB12029</strain>
    </source>
</reference>
<proteinExistence type="predicted"/>
<accession>A0A165J166</accession>